<gene>
    <name evidence="2" type="ORF">F511_30846</name>
</gene>
<reference evidence="2 3" key="1">
    <citation type="journal article" date="2015" name="Proc. Natl. Acad. Sci. U.S.A.">
        <title>The resurrection genome of Boea hygrometrica: A blueprint for survival of dehydration.</title>
        <authorList>
            <person name="Xiao L."/>
            <person name="Yang G."/>
            <person name="Zhang L."/>
            <person name="Yang X."/>
            <person name="Zhao S."/>
            <person name="Ji Z."/>
            <person name="Zhou Q."/>
            <person name="Hu M."/>
            <person name="Wang Y."/>
            <person name="Chen M."/>
            <person name="Xu Y."/>
            <person name="Jin H."/>
            <person name="Xiao X."/>
            <person name="Hu G."/>
            <person name="Bao F."/>
            <person name="Hu Y."/>
            <person name="Wan P."/>
            <person name="Li L."/>
            <person name="Deng X."/>
            <person name="Kuang T."/>
            <person name="Xiang C."/>
            <person name="Zhu J.K."/>
            <person name="Oliver M.J."/>
            <person name="He Y."/>
        </authorList>
    </citation>
    <scope>NUCLEOTIDE SEQUENCE [LARGE SCALE GENOMIC DNA]</scope>
    <source>
        <strain evidence="3">cv. XS01</strain>
    </source>
</reference>
<keyword evidence="3" id="KW-1185">Reference proteome</keyword>
<evidence type="ECO:0000313" key="2">
    <source>
        <dbReference type="EMBL" id="KZV58248.1"/>
    </source>
</evidence>
<evidence type="ECO:0000313" key="3">
    <source>
        <dbReference type="Proteomes" id="UP000250235"/>
    </source>
</evidence>
<accession>A0A2Z7DEI0</accession>
<proteinExistence type="predicted"/>
<sequence>MKSRKQVSLVGTRSPIKRSWTRIISAIHDPKKLSGIHDPLNNMSRAMYTGSIDVHPLLMEDPRLLRQAALEVLTRSARTNTPRKTRPEQFPAKIVGGGGGGVS</sequence>
<protein>
    <submittedName>
        <fullName evidence="2">BZIP transcription factor 60</fullName>
    </submittedName>
</protein>
<evidence type="ECO:0000256" key="1">
    <source>
        <dbReference type="SAM" id="MobiDB-lite"/>
    </source>
</evidence>
<dbReference type="EMBL" id="KQ986805">
    <property type="protein sequence ID" value="KZV58248.1"/>
    <property type="molecule type" value="Genomic_DNA"/>
</dbReference>
<feature type="region of interest" description="Disordered" evidence="1">
    <location>
        <begin position="76"/>
        <end position="103"/>
    </location>
</feature>
<organism evidence="2 3">
    <name type="scientific">Dorcoceras hygrometricum</name>
    <dbReference type="NCBI Taxonomy" id="472368"/>
    <lineage>
        <taxon>Eukaryota</taxon>
        <taxon>Viridiplantae</taxon>
        <taxon>Streptophyta</taxon>
        <taxon>Embryophyta</taxon>
        <taxon>Tracheophyta</taxon>
        <taxon>Spermatophyta</taxon>
        <taxon>Magnoliopsida</taxon>
        <taxon>eudicotyledons</taxon>
        <taxon>Gunneridae</taxon>
        <taxon>Pentapetalae</taxon>
        <taxon>asterids</taxon>
        <taxon>lamiids</taxon>
        <taxon>Lamiales</taxon>
        <taxon>Gesneriaceae</taxon>
        <taxon>Didymocarpoideae</taxon>
        <taxon>Trichosporeae</taxon>
        <taxon>Loxocarpinae</taxon>
        <taxon>Dorcoceras</taxon>
    </lineage>
</organism>
<dbReference type="AlphaFoldDB" id="A0A2Z7DEI0"/>
<name>A0A2Z7DEI0_9LAMI</name>
<dbReference type="Proteomes" id="UP000250235">
    <property type="component" value="Unassembled WGS sequence"/>
</dbReference>